<gene>
    <name evidence="10" type="ORF">AWB64_02019</name>
</gene>
<dbReference type="NCBIfam" id="TIGR02967">
    <property type="entry name" value="guan_deamin"/>
    <property type="match status" value="1"/>
</dbReference>
<dbReference type="AlphaFoldDB" id="A0A158FZU9"/>
<evidence type="ECO:0000259" key="9">
    <source>
        <dbReference type="Pfam" id="PF01979"/>
    </source>
</evidence>
<evidence type="ECO:0000256" key="6">
    <source>
        <dbReference type="ARBA" id="ARBA00022833"/>
    </source>
</evidence>
<evidence type="ECO:0000313" key="10">
    <source>
        <dbReference type="EMBL" id="SAL25193.1"/>
    </source>
</evidence>
<dbReference type="NCBIfam" id="NF006679">
    <property type="entry name" value="PRK09228.1"/>
    <property type="match status" value="1"/>
</dbReference>
<evidence type="ECO:0000256" key="4">
    <source>
        <dbReference type="ARBA" id="ARBA00022723"/>
    </source>
</evidence>
<dbReference type="RefSeq" id="WP_060818538.1">
    <property type="nucleotide sequence ID" value="NZ_FCOC02000004.1"/>
</dbReference>
<dbReference type="GO" id="GO:0008270">
    <property type="term" value="F:zinc ion binding"/>
    <property type="evidence" value="ECO:0007669"/>
    <property type="project" value="UniProtKB-UniRule"/>
</dbReference>
<dbReference type="GO" id="GO:0006147">
    <property type="term" value="P:guanine catabolic process"/>
    <property type="evidence" value="ECO:0007669"/>
    <property type="project" value="UniProtKB-UniRule"/>
</dbReference>
<dbReference type="EC" id="3.5.4.3" evidence="3 7"/>
<sequence length="448" mass="49179">MTAFKALRADVVTFSGDPFLQSPEQCLVHIPDAIVVIDQGRITDVGPAAEVAARLPAGTQVQHYPDAIISAGFIDTHIHYPQTEMIGAYGEQLLEWLNTYTFVAEQNFADKNHADMIAKVFLRELLRSGTTTAAVYCTVHPGSVDAFFEESSRFNTRMVAGKVLMDRNAPAALLDTAELAYSMSSDLIAKWHKRGRQLYCITPRFAPTSTDAQLDVCGTLLKETPDAYVQTHLCENVDEIAWVMDLFPQRKSYLDVYAHAGIVGPRSIYGHGIHLTEDDLCTCHQTGAALAHCPTSNFFLGSGLFRLFDAKNPKRPVRVGLGTDVGAGTSFSQLQSLNEAYKVAQMNQTKLNAIQAFYLATRGGAEALYLQDRIGTVATGYEADLVILDRKATPLMSFRSGYCKDIVEQLFVLMTLGDDRAIKATYVAGEQVYERSASGDGFRYPLAA</sequence>
<comment type="catalytic activity">
    <reaction evidence="8">
        <text>guanine + H2O + H(+) = xanthine + NH4(+)</text>
        <dbReference type="Rhea" id="RHEA:14665"/>
        <dbReference type="ChEBI" id="CHEBI:15377"/>
        <dbReference type="ChEBI" id="CHEBI:15378"/>
        <dbReference type="ChEBI" id="CHEBI:16235"/>
        <dbReference type="ChEBI" id="CHEBI:17712"/>
        <dbReference type="ChEBI" id="CHEBI:28938"/>
        <dbReference type="EC" id="3.5.4.3"/>
    </reaction>
</comment>
<evidence type="ECO:0000313" key="11">
    <source>
        <dbReference type="Proteomes" id="UP000054893"/>
    </source>
</evidence>
<dbReference type="EMBL" id="FCOC02000004">
    <property type="protein sequence ID" value="SAL25193.1"/>
    <property type="molecule type" value="Genomic_DNA"/>
</dbReference>
<dbReference type="InterPro" id="IPR011059">
    <property type="entry name" value="Metal-dep_hydrolase_composite"/>
</dbReference>
<protein>
    <recommendedName>
        <fullName evidence="3 7">Guanine deaminase</fullName>
        <shortName evidence="8">Guanase</shortName>
        <ecNumber evidence="3 7">3.5.4.3</ecNumber>
    </recommendedName>
    <alternativeName>
        <fullName evidence="8">Guanine aminohydrolase</fullName>
    </alternativeName>
</protein>
<dbReference type="GO" id="GO:0008892">
    <property type="term" value="F:guanine deaminase activity"/>
    <property type="evidence" value="ECO:0007669"/>
    <property type="project" value="UniProtKB-UniRule"/>
</dbReference>
<keyword evidence="4 8" id="KW-0479">Metal-binding</keyword>
<dbReference type="InterPro" id="IPR006680">
    <property type="entry name" value="Amidohydro-rel"/>
</dbReference>
<dbReference type="UniPathway" id="UPA00603">
    <property type="reaction ID" value="UER00660"/>
</dbReference>
<dbReference type="PANTHER" id="PTHR11271:SF6">
    <property type="entry name" value="GUANINE DEAMINASE"/>
    <property type="match status" value="1"/>
</dbReference>
<evidence type="ECO:0000256" key="8">
    <source>
        <dbReference type="RuleBase" id="RU366009"/>
    </source>
</evidence>
<dbReference type="Pfam" id="PF01979">
    <property type="entry name" value="Amidohydro_1"/>
    <property type="match status" value="1"/>
</dbReference>
<comment type="function">
    <text evidence="8">Catalyzes the hydrolytic deamination of guanine, producing xanthine and ammonia.</text>
</comment>
<dbReference type="InterPro" id="IPR051607">
    <property type="entry name" value="Metallo-dep_hydrolases"/>
</dbReference>
<evidence type="ECO:0000256" key="7">
    <source>
        <dbReference type="NCBIfam" id="TIGR02967"/>
    </source>
</evidence>
<dbReference type="Proteomes" id="UP000054893">
    <property type="component" value="Unassembled WGS sequence"/>
</dbReference>
<name>A0A158FZU9_CABSO</name>
<dbReference type="Gene3D" id="3.20.20.140">
    <property type="entry name" value="Metal-dependent hydrolases"/>
    <property type="match status" value="1"/>
</dbReference>
<evidence type="ECO:0000256" key="2">
    <source>
        <dbReference type="ARBA" id="ARBA00006745"/>
    </source>
</evidence>
<dbReference type="InterPro" id="IPR032466">
    <property type="entry name" value="Metal_Hydrolase"/>
</dbReference>
<dbReference type="InterPro" id="IPR014311">
    <property type="entry name" value="Guanine_deaminase"/>
</dbReference>
<dbReference type="CDD" id="cd01303">
    <property type="entry name" value="GDEase"/>
    <property type="match status" value="1"/>
</dbReference>
<keyword evidence="6 8" id="KW-0862">Zinc</keyword>
<dbReference type="SUPFAM" id="SSF51338">
    <property type="entry name" value="Composite domain of metallo-dependent hydrolases"/>
    <property type="match status" value="2"/>
</dbReference>
<organism evidence="10 11">
    <name type="scientific">Caballeronia sordidicola</name>
    <name type="common">Burkholderia sordidicola</name>
    <dbReference type="NCBI Taxonomy" id="196367"/>
    <lineage>
        <taxon>Bacteria</taxon>
        <taxon>Pseudomonadati</taxon>
        <taxon>Pseudomonadota</taxon>
        <taxon>Betaproteobacteria</taxon>
        <taxon>Burkholderiales</taxon>
        <taxon>Burkholderiaceae</taxon>
        <taxon>Caballeronia</taxon>
    </lineage>
</organism>
<keyword evidence="5 8" id="KW-0378">Hydrolase</keyword>
<feature type="domain" description="Amidohydrolase-related" evidence="9">
    <location>
        <begin position="68"/>
        <end position="432"/>
    </location>
</feature>
<dbReference type="GO" id="GO:0005829">
    <property type="term" value="C:cytosol"/>
    <property type="evidence" value="ECO:0007669"/>
    <property type="project" value="TreeGrafter"/>
</dbReference>
<dbReference type="SUPFAM" id="SSF51556">
    <property type="entry name" value="Metallo-dependent hydrolases"/>
    <property type="match status" value="1"/>
</dbReference>
<reference evidence="10 11" key="1">
    <citation type="submission" date="2016-01" db="EMBL/GenBank/DDBJ databases">
        <authorList>
            <person name="Oliw E.H."/>
        </authorList>
    </citation>
    <scope>NUCLEOTIDE SEQUENCE [LARGE SCALE GENOMIC DNA]</scope>
    <source>
        <strain evidence="10">LMG 22029</strain>
    </source>
</reference>
<comment type="cofactor">
    <cofactor evidence="8">
        <name>Zn(2+)</name>
        <dbReference type="ChEBI" id="CHEBI:29105"/>
    </cofactor>
    <text evidence="8">Binds 1 zinc ion per subunit.</text>
</comment>
<dbReference type="Gene3D" id="2.30.40.10">
    <property type="entry name" value="Urease, subunit C, domain 1"/>
    <property type="match status" value="1"/>
</dbReference>
<comment type="pathway">
    <text evidence="1 8">Purine metabolism; guanine degradation; xanthine from guanine: step 1/1.</text>
</comment>
<evidence type="ECO:0000256" key="5">
    <source>
        <dbReference type="ARBA" id="ARBA00022801"/>
    </source>
</evidence>
<dbReference type="PANTHER" id="PTHR11271">
    <property type="entry name" value="GUANINE DEAMINASE"/>
    <property type="match status" value="1"/>
</dbReference>
<accession>A0A158FZU9</accession>
<proteinExistence type="inferred from homology"/>
<evidence type="ECO:0000256" key="3">
    <source>
        <dbReference type="ARBA" id="ARBA00012781"/>
    </source>
</evidence>
<dbReference type="FunFam" id="3.20.20.140:FF:000022">
    <property type="entry name" value="Guanine deaminase"/>
    <property type="match status" value="1"/>
</dbReference>
<evidence type="ECO:0000256" key="1">
    <source>
        <dbReference type="ARBA" id="ARBA00004984"/>
    </source>
</evidence>
<comment type="similarity">
    <text evidence="2 8">Belongs to the metallo-dependent hydrolases superfamily. ATZ/TRZ family.</text>
</comment>
<dbReference type="OrthoDB" id="3189065at2"/>